<protein>
    <submittedName>
        <fullName evidence="3">Uncharacterized protein</fullName>
    </submittedName>
</protein>
<feature type="signal peptide" evidence="2">
    <location>
        <begin position="1"/>
        <end position="29"/>
    </location>
</feature>
<evidence type="ECO:0000256" key="1">
    <source>
        <dbReference type="SAM" id="Phobius"/>
    </source>
</evidence>
<dbReference type="Proteomes" id="UP000693970">
    <property type="component" value="Unassembled WGS sequence"/>
</dbReference>
<proteinExistence type="predicted"/>
<reference evidence="3" key="1">
    <citation type="journal article" date="2021" name="Sci. Rep.">
        <title>Diploid genomic architecture of Nitzschia inconspicua, an elite biomass production diatom.</title>
        <authorList>
            <person name="Oliver A."/>
            <person name="Podell S."/>
            <person name="Pinowska A."/>
            <person name="Traller J.C."/>
            <person name="Smith S.R."/>
            <person name="McClure R."/>
            <person name="Beliaev A."/>
            <person name="Bohutskyi P."/>
            <person name="Hill E.A."/>
            <person name="Rabines A."/>
            <person name="Zheng H."/>
            <person name="Allen L.Z."/>
            <person name="Kuo A."/>
            <person name="Grigoriev I.V."/>
            <person name="Allen A.E."/>
            <person name="Hazlebeck D."/>
            <person name="Allen E.E."/>
        </authorList>
    </citation>
    <scope>NUCLEOTIDE SEQUENCE</scope>
    <source>
        <strain evidence="3">Hildebrandi</strain>
    </source>
</reference>
<keyword evidence="1" id="KW-0472">Membrane</keyword>
<evidence type="ECO:0000313" key="4">
    <source>
        <dbReference type="Proteomes" id="UP000693970"/>
    </source>
</evidence>
<reference evidence="3" key="2">
    <citation type="submission" date="2021-04" db="EMBL/GenBank/DDBJ databases">
        <authorList>
            <person name="Podell S."/>
        </authorList>
    </citation>
    <scope>NUCLEOTIDE SEQUENCE</scope>
    <source>
        <strain evidence="3">Hildebrandi</strain>
    </source>
</reference>
<keyword evidence="4" id="KW-1185">Reference proteome</keyword>
<evidence type="ECO:0000313" key="3">
    <source>
        <dbReference type="EMBL" id="KAG7366129.1"/>
    </source>
</evidence>
<keyword evidence="1" id="KW-1133">Transmembrane helix</keyword>
<feature type="chain" id="PRO_5039889731" evidence="2">
    <location>
        <begin position="30"/>
        <end position="375"/>
    </location>
</feature>
<comment type="caution">
    <text evidence="3">The sequence shown here is derived from an EMBL/GenBank/DDBJ whole genome shotgun (WGS) entry which is preliminary data.</text>
</comment>
<name>A0A9K3LQM7_9STRA</name>
<accession>A0A9K3LQM7</accession>
<evidence type="ECO:0000256" key="2">
    <source>
        <dbReference type="SAM" id="SignalP"/>
    </source>
</evidence>
<organism evidence="3 4">
    <name type="scientific">Nitzschia inconspicua</name>
    <dbReference type="NCBI Taxonomy" id="303405"/>
    <lineage>
        <taxon>Eukaryota</taxon>
        <taxon>Sar</taxon>
        <taxon>Stramenopiles</taxon>
        <taxon>Ochrophyta</taxon>
        <taxon>Bacillariophyta</taxon>
        <taxon>Bacillariophyceae</taxon>
        <taxon>Bacillariophycidae</taxon>
        <taxon>Bacillariales</taxon>
        <taxon>Bacillariaceae</taxon>
        <taxon>Nitzschia</taxon>
    </lineage>
</organism>
<dbReference type="AlphaFoldDB" id="A0A9K3LQM7"/>
<feature type="transmembrane region" description="Helical" evidence="1">
    <location>
        <begin position="105"/>
        <end position="124"/>
    </location>
</feature>
<gene>
    <name evidence="3" type="ORF">IV203_028799</name>
</gene>
<dbReference type="EMBL" id="JAGRRH010000007">
    <property type="protein sequence ID" value="KAG7366129.1"/>
    <property type="molecule type" value="Genomic_DNA"/>
</dbReference>
<sequence>MIISAATTFGRMSVCVLLCFCVASSFVEGYLLGTVCHPIARKHSWYRYNLILKSLSSDSLDPLDLVVTNGGNAVDTTVAKVSIVEGSVEEPIPPSLWNKLDATRSVIPISVALTIAVFSVLEILESIRELNERHTVGHAHGVTLLAALRLGRSMAFFKILRHKHTVITSSHKLVRFKSKTVMHAIKGAAALQTQTEELDEKVVELMRRVRGTETKENCLICHSASPLDILYRMKMTLVGLLTSTSVAITAATLAVVACVVEIVDDMQPGAHHGAALLALSELCYQIRRVKARVKSVRNRTSNWRTSTRMGRILSKAPMGPCIAVAAAMYAAIEICADLRPGAHHGVAILALAELVENVNRSKILNQFSGKSECRL</sequence>
<keyword evidence="1" id="KW-0812">Transmembrane</keyword>
<keyword evidence="2" id="KW-0732">Signal</keyword>
<dbReference type="OrthoDB" id="49291at2759"/>
<feature type="transmembrane region" description="Helical" evidence="1">
    <location>
        <begin position="237"/>
        <end position="263"/>
    </location>
</feature>